<evidence type="ECO:0000313" key="2">
    <source>
        <dbReference type="EMBL" id="GAV23811.1"/>
    </source>
</evidence>
<feature type="region of interest" description="Disordered" evidence="1">
    <location>
        <begin position="44"/>
        <end position="65"/>
    </location>
</feature>
<sequence length="65" mass="7543">MYVTKLIDGHITVKEATLCLEFSERQILKLKKWVLNEGPAFLTHKNKGRKPAQQETTYLPTKNQD</sequence>
<comment type="caution">
    <text evidence="2">The sequence shown here is derived from an EMBL/GenBank/DDBJ whole genome shotgun (WGS) entry which is preliminary data.</text>
</comment>
<dbReference type="STRING" id="870242.cpu_23210"/>
<name>A0A1L8CY58_9THEO</name>
<organism evidence="2 3">
    <name type="scientific">Carboxydothermus pertinax</name>
    <dbReference type="NCBI Taxonomy" id="870242"/>
    <lineage>
        <taxon>Bacteria</taxon>
        <taxon>Bacillati</taxon>
        <taxon>Bacillota</taxon>
        <taxon>Clostridia</taxon>
        <taxon>Thermoanaerobacterales</taxon>
        <taxon>Thermoanaerobacteraceae</taxon>
        <taxon>Carboxydothermus</taxon>
    </lineage>
</organism>
<evidence type="ECO:0000256" key="1">
    <source>
        <dbReference type="SAM" id="MobiDB-lite"/>
    </source>
</evidence>
<evidence type="ECO:0000313" key="3">
    <source>
        <dbReference type="Proteomes" id="UP000187485"/>
    </source>
</evidence>
<protein>
    <submittedName>
        <fullName evidence="2">Helix-turn-helix domain-containing protein</fullName>
    </submittedName>
</protein>
<proteinExistence type="predicted"/>
<dbReference type="AlphaFoldDB" id="A0A1L8CY58"/>
<dbReference type="EMBL" id="BDJK01000056">
    <property type="protein sequence ID" value="GAV23811.1"/>
    <property type="molecule type" value="Genomic_DNA"/>
</dbReference>
<reference evidence="3" key="1">
    <citation type="submission" date="2016-12" db="EMBL/GenBank/DDBJ databases">
        <title>Draft Genome Sequences od Carboxydothermus pertinax and islandicus, Hydrogenogenic Carboxydotrophic Bacteria.</title>
        <authorList>
            <person name="Fukuyama Y."/>
            <person name="Ohmae K."/>
            <person name="Yoneda Y."/>
            <person name="Yoshida T."/>
            <person name="Sako Y."/>
        </authorList>
    </citation>
    <scope>NUCLEOTIDE SEQUENCE [LARGE SCALE GENOMIC DNA]</scope>
    <source>
        <strain evidence="3">Ug1</strain>
    </source>
</reference>
<feature type="compositionally biased region" description="Polar residues" evidence="1">
    <location>
        <begin position="53"/>
        <end position="65"/>
    </location>
</feature>
<dbReference type="Proteomes" id="UP000187485">
    <property type="component" value="Unassembled WGS sequence"/>
</dbReference>
<gene>
    <name evidence="2" type="ORF">cpu_23210</name>
</gene>
<accession>A0A1L8CY58</accession>
<keyword evidence="3" id="KW-1185">Reference proteome</keyword>